<dbReference type="eggNOG" id="COG2318">
    <property type="taxonomic scope" value="Bacteria"/>
</dbReference>
<gene>
    <name evidence="1" type="ordered locus">Halhy_4503</name>
</gene>
<evidence type="ECO:0000313" key="1">
    <source>
        <dbReference type="EMBL" id="AEE52343.1"/>
    </source>
</evidence>
<name>F4KTC9_HALH1</name>
<dbReference type="Gene3D" id="1.20.120.450">
    <property type="entry name" value="dinb family like domain"/>
    <property type="match status" value="1"/>
</dbReference>
<dbReference type="Pfam" id="PF07609">
    <property type="entry name" value="DUF1572"/>
    <property type="match status" value="1"/>
</dbReference>
<dbReference type="HOGENOM" id="CLU_129824_0_0_10"/>
<proteinExistence type="predicted"/>
<accession>F4KTC9</accession>
<keyword evidence="2" id="KW-1185">Reference proteome</keyword>
<dbReference type="RefSeq" id="WP_013766881.1">
    <property type="nucleotide sequence ID" value="NC_015510.1"/>
</dbReference>
<dbReference type="OrthoDB" id="893570at2"/>
<sequence length="169" mass="19343">MLDQSFLQLFTTEIKRRLFEESQVRLERCLNELSEADIWWRPNENSNSVGNLVLHLCGNARQWILAGLGGAADQRKRQAEFDERGPVSRAELIKKVQQLMSEIDATLDQLTPADIERPIVVQGFNETGMSILIHVVEHFSYHVGQMAYIVKARLDKQTNFYGGINLNNE</sequence>
<dbReference type="KEGG" id="hhy:Halhy_4503"/>
<evidence type="ECO:0000313" key="2">
    <source>
        <dbReference type="Proteomes" id="UP000008461"/>
    </source>
</evidence>
<reference evidence="1 2" key="1">
    <citation type="journal article" date="2011" name="Stand. Genomic Sci.">
        <title>Complete genome sequence of Haliscomenobacter hydrossis type strain (O).</title>
        <authorList>
            <consortium name="US DOE Joint Genome Institute (JGI-PGF)"/>
            <person name="Daligault H."/>
            <person name="Lapidus A."/>
            <person name="Zeytun A."/>
            <person name="Nolan M."/>
            <person name="Lucas S."/>
            <person name="Del Rio T.G."/>
            <person name="Tice H."/>
            <person name="Cheng J.F."/>
            <person name="Tapia R."/>
            <person name="Han C."/>
            <person name="Goodwin L."/>
            <person name="Pitluck S."/>
            <person name="Liolios K."/>
            <person name="Pagani I."/>
            <person name="Ivanova N."/>
            <person name="Huntemann M."/>
            <person name="Mavromatis K."/>
            <person name="Mikhailova N."/>
            <person name="Pati A."/>
            <person name="Chen A."/>
            <person name="Palaniappan K."/>
            <person name="Land M."/>
            <person name="Hauser L."/>
            <person name="Brambilla E.M."/>
            <person name="Rohde M."/>
            <person name="Verbarg S."/>
            <person name="Goker M."/>
            <person name="Bristow J."/>
            <person name="Eisen J.A."/>
            <person name="Markowitz V."/>
            <person name="Hugenholtz P."/>
            <person name="Kyrpides N.C."/>
            <person name="Klenk H.P."/>
            <person name="Woyke T."/>
        </authorList>
    </citation>
    <scope>NUCLEOTIDE SEQUENCE [LARGE SCALE GENOMIC DNA]</scope>
    <source>
        <strain evidence="2">ATCC 27775 / DSM 1100 / LMG 10767 / O</strain>
    </source>
</reference>
<dbReference type="SUPFAM" id="SSF109854">
    <property type="entry name" value="DinB/YfiT-like putative metalloenzymes"/>
    <property type="match status" value="1"/>
</dbReference>
<dbReference type="AlphaFoldDB" id="F4KTC9"/>
<dbReference type="InterPro" id="IPR034660">
    <property type="entry name" value="DinB/YfiT-like"/>
</dbReference>
<organism evidence="1 2">
    <name type="scientific">Haliscomenobacter hydrossis (strain ATCC 27775 / DSM 1100 / LMG 10767 / O)</name>
    <dbReference type="NCBI Taxonomy" id="760192"/>
    <lineage>
        <taxon>Bacteria</taxon>
        <taxon>Pseudomonadati</taxon>
        <taxon>Bacteroidota</taxon>
        <taxon>Saprospiria</taxon>
        <taxon>Saprospirales</taxon>
        <taxon>Haliscomenobacteraceae</taxon>
        <taxon>Haliscomenobacter</taxon>
    </lineage>
</organism>
<dbReference type="Proteomes" id="UP000008461">
    <property type="component" value="Chromosome"/>
</dbReference>
<dbReference type="EMBL" id="CP002691">
    <property type="protein sequence ID" value="AEE52343.1"/>
    <property type="molecule type" value="Genomic_DNA"/>
</dbReference>
<dbReference type="InterPro" id="IPR011466">
    <property type="entry name" value="DUF1572"/>
</dbReference>
<dbReference type="STRING" id="760192.Halhy_4503"/>
<reference key="2">
    <citation type="submission" date="2011-04" db="EMBL/GenBank/DDBJ databases">
        <title>Complete sequence of chromosome of Haliscomenobacter hydrossis DSM 1100.</title>
        <authorList>
            <consortium name="US DOE Joint Genome Institute (JGI-PGF)"/>
            <person name="Lucas S."/>
            <person name="Han J."/>
            <person name="Lapidus A."/>
            <person name="Bruce D."/>
            <person name="Goodwin L."/>
            <person name="Pitluck S."/>
            <person name="Peters L."/>
            <person name="Kyrpides N."/>
            <person name="Mavromatis K."/>
            <person name="Ivanova N."/>
            <person name="Ovchinnikova G."/>
            <person name="Pagani I."/>
            <person name="Daligault H."/>
            <person name="Detter J.C."/>
            <person name="Han C."/>
            <person name="Land M."/>
            <person name="Hauser L."/>
            <person name="Markowitz V."/>
            <person name="Cheng J.-F."/>
            <person name="Hugenholtz P."/>
            <person name="Woyke T."/>
            <person name="Wu D."/>
            <person name="Verbarg S."/>
            <person name="Frueling A."/>
            <person name="Brambilla E."/>
            <person name="Klenk H.-P."/>
            <person name="Eisen J.A."/>
        </authorList>
    </citation>
    <scope>NUCLEOTIDE SEQUENCE</scope>
    <source>
        <strain>DSM 1100</strain>
    </source>
</reference>
<evidence type="ECO:0008006" key="3">
    <source>
        <dbReference type="Google" id="ProtNLM"/>
    </source>
</evidence>
<protein>
    <recommendedName>
        <fullName evidence="3">DUF1572 domain-containing protein</fullName>
    </recommendedName>
</protein>